<evidence type="ECO:0000256" key="1">
    <source>
        <dbReference type="SAM" id="SignalP"/>
    </source>
</evidence>
<feature type="chain" id="PRO_5035460187" evidence="1">
    <location>
        <begin position="18"/>
        <end position="171"/>
    </location>
</feature>
<protein>
    <submittedName>
        <fullName evidence="2">Uncharacterized protein</fullName>
    </submittedName>
</protein>
<accession>A0A8K1G3N3</accession>
<keyword evidence="3" id="KW-1185">Reference proteome</keyword>
<organism evidence="2 3">
    <name type="scientific">Zosterops borbonicus</name>
    <dbReference type="NCBI Taxonomy" id="364589"/>
    <lineage>
        <taxon>Eukaryota</taxon>
        <taxon>Metazoa</taxon>
        <taxon>Chordata</taxon>
        <taxon>Craniata</taxon>
        <taxon>Vertebrata</taxon>
        <taxon>Euteleostomi</taxon>
        <taxon>Archelosauria</taxon>
        <taxon>Archosauria</taxon>
        <taxon>Dinosauria</taxon>
        <taxon>Saurischia</taxon>
        <taxon>Theropoda</taxon>
        <taxon>Coelurosauria</taxon>
        <taxon>Aves</taxon>
        <taxon>Neognathae</taxon>
        <taxon>Neoaves</taxon>
        <taxon>Telluraves</taxon>
        <taxon>Australaves</taxon>
        <taxon>Passeriformes</taxon>
        <taxon>Sylvioidea</taxon>
        <taxon>Zosteropidae</taxon>
        <taxon>Zosterops</taxon>
    </lineage>
</organism>
<evidence type="ECO:0000313" key="3">
    <source>
        <dbReference type="Proteomes" id="UP000796761"/>
    </source>
</evidence>
<dbReference type="Proteomes" id="UP000796761">
    <property type="component" value="Unassembled WGS sequence"/>
</dbReference>
<comment type="caution">
    <text evidence="2">The sequence shown here is derived from an EMBL/GenBank/DDBJ whole genome shotgun (WGS) entry which is preliminary data.</text>
</comment>
<dbReference type="AlphaFoldDB" id="A0A8K1G3N3"/>
<proteinExistence type="predicted"/>
<feature type="signal peptide" evidence="1">
    <location>
        <begin position="1"/>
        <end position="17"/>
    </location>
</feature>
<dbReference type="EMBL" id="SWJQ01000757">
    <property type="protein sequence ID" value="TRZ11113.1"/>
    <property type="molecule type" value="Genomic_DNA"/>
</dbReference>
<evidence type="ECO:0000313" key="2">
    <source>
        <dbReference type="EMBL" id="TRZ11113.1"/>
    </source>
</evidence>
<gene>
    <name evidence="2" type="ORF">HGM15179_015999</name>
</gene>
<sequence>MILPLYSVLVRLCPILGSPVQKIHGGPAVTPAEDYKDDEEHLTYKERRLVMQQKLPCTLTKEHRENMADWVTQIIISWDTRSSKASFHKPRGAQEYMIGQDEELTVYVCVYGVCQQLETWVMGVHVFRVPKTGAGESPSITVCLLVKPELDKPKKLFLNKIQQDYSNDQEI</sequence>
<reference evidence="2" key="1">
    <citation type="submission" date="2019-04" db="EMBL/GenBank/DDBJ databases">
        <title>Genome assembly of Zosterops borbonicus 15179.</title>
        <authorList>
            <person name="Leroy T."/>
            <person name="Anselmetti Y."/>
            <person name="Tilak M.-K."/>
            <person name="Nabholz B."/>
        </authorList>
    </citation>
    <scope>NUCLEOTIDE SEQUENCE</scope>
    <source>
        <strain evidence="2">HGM_15179</strain>
        <tissue evidence="2">Muscle</tissue>
    </source>
</reference>
<keyword evidence="1" id="KW-0732">Signal</keyword>
<name>A0A8K1G3N3_9PASS</name>